<evidence type="ECO:0000256" key="3">
    <source>
        <dbReference type="ARBA" id="ARBA00022946"/>
    </source>
</evidence>
<gene>
    <name evidence="6" type="primary">LOC106755371</name>
</gene>
<accession>A0A3Q0EQL8</accession>
<keyword evidence="4" id="KW-0496">Mitochondrion</keyword>
<dbReference type="GeneID" id="106755371"/>
<sequence>MQRVTPNCTIWRGIASKVRKSLFFINDPFAVRSFSAVPLAAATKLYKPEIPCDFQKWASIGFCRTSKFASGFNPLQPKPLDSIVDIQRLKDRYPEDIASIWDDYHIGRGHIGASMKAKLYHLLEHRASECRYFVIPLWRGSGYTTMFVQGPTQHYQADFYSTKLPNAVQQAAKDHTALTWIPQPITPSKAALLVSICVIQVHEKFSFSKHLQTWS</sequence>
<evidence type="ECO:0000313" key="6">
    <source>
        <dbReference type="RefSeq" id="XP_022633995.1"/>
    </source>
</evidence>
<evidence type="ECO:0000256" key="2">
    <source>
        <dbReference type="ARBA" id="ARBA00009116"/>
    </source>
</evidence>
<keyword evidence="3" id="KW-0809">Transit peptide</keyword>
<proteinExistence type="inferred from homology"/>
<reference evidence="6" key="1">
    <citation type="submission" date="2025-08" db="UniProtKB">
        <authorList>
            <consortium name="RefSeq"/>
        </authorList>
    </citation>
    <scope>IDENTIFICATION</scope>
    <source>
        <tissue evidence="6">Leaf</tissue>
    </source>
</reference>
<comment type="subcellular location">
    <subcellularLocation>
        <location evidence="1">Mitochondrion</location>
    </subcellularLocation>
</comment>
<dbReference type="GO" id="GO:0033615">
    <property type="term" value="P:mitochondrial proton-transporting ATP synthase complex assembly"/>
    <property type="evidence" value="ECO:0007669"/>
    <property type="project" value="TreeGrafter"/>
</dbReference>
<organism evidence="5 6">
    <name type="scientific">Vigna radiata var. radiata</name>
    <name type="common">Mung bean</name>
    <name type="synonym">Phaseolus aureus</name>
    <dbReference type="NCBI Taxonomy" id="3916"/>
    <lineage>
        <taxon>Eukaryota</taxon>
        <taxon>Viridiplantae</taxon>
        <taxon>Streptophyta</taxon>
        <taxon>Embryophyta</taxon>
        <taxon>Tracheophyta</taxon>
        <taxon>Spermatophyta</taxon>
        <taxon>Magnoliopsida</taxon>
        <taxon>eudicotyledons</taxon>
        <taxon>Gunneridae</taxon>
        <taxon>Pentapetalae</taxon>
        <taxon>rosids</taxon>
        <taxon>fabids</taxon>
        <taxon>Fabales</taxon>
        <taxon>Fabaceae</taxon>
        <taxon>Papilionoideae</taxon>
        <taxon>50 kb inversion clade</taxon>
        <taxon>NPAAA clade</taxon>
        <taxon>indigoferoid/millettioid clade</taxon>
        <taxon>Phaseoleae</taxon>
        <taxon>Vigna</taxon>
    </lineage>
</organism>
<name>A0A3Q0EQL8_VIGRR</name>
<evidence type="ECO:0000256" key="4">
    <source>
        <dbReference type="ARBA" id="ARBA00023128"/>
    </source>
</evidence>
<keyword evidence="5" id="KW-1185">Reference proteome</keyword>
<dbReference type="AlphaFoldDB" id="A0A3Q0EQL8"/>
<evidence type="ECO:0000313" key="5">
    <source>
        <dbReference type="Proteomes" id="UP000087766"/>
    </source>
</evidence>
<dbReference type="PANTHER" id="PTHR13126">
    <property type="entry name" value="CHAPERONE ATP11"/>
    <property type="match status" value="1"/>
</dbReference>
<dbReference type="RefSeq" id="XP_022633995.1">
    <property type="nucleotide sequence ID" value="XM_022778274.1"/>
</dbReference>
<dbReference type="Proteomes" id="UP000087766">
    <property type="component" value="Unplaced"/>
</dbReference>
<comment type="similarity">
    <text evidence="2">Belongs to the ATP11 family.</text>
</comment>
<protein>
    <submittedName>
        <fullName evidence="6">Uncharacterized protein LOC106755371 isoform X2</fullName>
    </submittedName>
</protein>
<dbReference type="Pfam" id="PF06644">
    <property type="entry name" value="ATP11"/>
    <property type="match status" value="1"/>
</dbReference>
<dbReference type="PANTHER" id="PTHR13126:SF0">
    <property type="entry name" value="ATP SYNTHASE MITOCHONDRIAL F1 COMPLEX ASSEMBLY FACTOR 1"/>
    <property type="match status" value="1"/>
</dbReference>
<dbReference type="GO" id="GO:0005739">
    <property type="term" value="C:mitochondrion"/>
    <property type="evidence" value="ECO:0007669"/>
    <property type="project" value="UniProtKB-SubCell"/>
</dbReference>
<dbReference type="InterPro" id="IPR010591">
    <property type="entry name" value="ATP11"/>
</dbReference>
<evidence type="ECO:0000256" key="1">
    <source>
        <dbReference type="ARBA" id="ARBA00004173"/>
    </source>
</evidence>